<name>A0A2A9P872_OPHUN</name>
<sequence length="107" mass="11520">MGWGGRGGLRGLNVANTLGVKRMQTAVCCRSRSEHGLMRISTFNSQVPPAVAFQPWCQSNGVGTRPEGGEGRFLKIRYGGTEPSPFAEALRQGQGSEHFCSFGLADF</sequence>
<protein>
    <submittedName>
        <fullName evidence="1">Uncharacterized protein</fullName>
    </submittedName>
</protein>
<keyword evidence="2" id="KW-1185">Reference proteome</keyword>
<evidence type="ECO:0000313" key="2">
    <source>
        <dbReference type="Proteomes" id="UP000037136"/>
    </source>
</evidence>
<evidence type="ECO:0000313" key="1">
    <source>
        <dbReference type="EMBL" id="PFH57508.1"/>
    </source>
</evidence>
<proteinExistence type="predicted"/>
<reference evidence="1 2" key="1">
    <citation type="journal article" date="2015" name="BMC Genomics">
        <title>Gene expression during zombie ant biting behavior reflects the complexity underlying fungal parasitic behavioral manipulation.</title>
        <authorList>
            <person name="de Bekker C."/>
            <person name="Ohm R.A."/>
            <person name="Loreto R.G."/>
            <person name="Sebastian A."/>
            <person name="Albert I."/>
            <person name="Merrow M."/>
            <person name="Brachmann A."/>
            <person name="Hughes D.P."/>
        </authorList>
    </citation>
    <scope>NUCLEOTIDE SEQUENCE [LARGE SCALE GENOMIC DNA]</scope>
    <source>
        <strain evidence="1 2">SC16a</strain>
    </source>
</reference>
<dbReference type="AlphaFoldDB" id="A0A2A9P872"/>
<dbReference type="EMBL" id="LAZP02000400">
    <property type="protein sequence ID" value="PFH57508.1"/>
    <property type="molecule type" value="Genomic_DNA"/>
</dbReference>
<accession>A0A2A9P872</accession>
<dbReference type="Proteomes" id="UP000037136">
    <property type="component" value="Unassembled WGS sequence"/>
</dbReference>
<reference evidence="1 2" key="2">
    <citation type="journal article" date="2017" name="Sci. Rep.">
        <title>Ant-infecting Ophiocordyceps genomes reveal a high diversity of potential behavioral manipulation genes and a possible major role for enterotoxins.</title>
        <authorList>
            <person name="de Bekker C."/>
            <person name="Ohm R.A."/>
            <person name="Evans H.C."/>
            <person name="Brachmann A."/>
            <person name="Hughes D.P."/>
        </authorList>
    </citation>
    <scope>NUCLEOTIDE SEQUENCE [LARGE SCALE GENOMIC DNA]</scope>
    <source>
        <strain evidence="1 2">SC16a</strain>
    </source>
</reference>
<comment type="caution">
    <text evidence="1">The sequence shown here is derived from an EMBL/GenBank/DDBJ whole genome shotgun (WGS) entry which is preliminary data.</text>
</comment>
<gene>
    <name evidence="1" type="ORF">XA68_14991</name>
</gene>
<organism evidence="1 2">
    <name type="scientific">Ophiocordyceps unilateralis</name>
    <name type="common">Zombie-ant fungus</name>
    <name type="synonym">Torrubia unilateralis</name>
    <dbReference type="NCBI Taxonomy" id="268505"/>
    <lineage>
        <taxon>Eukaryota</taxon>
        <taxon>Fungi</taxon>
        <taxon>Dikarya</taxon>
        <taxon>Ascomycota</taxon>
        <taxon>Pezizomycotina</taxon>
        <taxon>Sordariomycetes</taxon>
        <taxon>Hypocreomycetidae</taxon>
        <taxon>Hypocreales</taxon>
        <taxon>Ophiocordycipitaceae</taxon>
        <taxon>Ophiocordyceps</taxon>
    </lineage>
</organism>